<accession>A0ABQ2B603</accession>
<evidence type="ECO:0000313" key="3">
    <source>
        <dbReference type="Proteomes" id="UP000632535"/>
    </source>
</evidence>
<protein>
    <recommendedName>
        <fullName evidence="4">DUF4194 domain-containing protein</fullName>
    </recommendedName>
</protein>
<feature type="compositionally biased region" description="Acidic residues" evidence="1">
    <location>
        <begin position="251"/>
        <end position="261"/>
    </location>
</feature>
<name>A0ABQ2B603_9MICO</name>
<reference evidence="3" key="1">
    <citation type="journal article" date="2019" name="Int. J. Syst. Evol. Microbiol.">
        <title>The Global Catalogue of Microorganisms (GCM) 10K type strain sequencing project: providing services to taxonomists for standard genome sequencing and annotation.</title>
        <authorList>
            <consortium name="The Broad Institute Genomics Platform"/>
            <consortium name="The Broad Institute Genome Sequencing Center for Infectious Disease"/>
            <person name="Wu L."/>
            <person name="Ma J."/>
        </authorList>
    </citation>
    <scope>NUCLEOTIDE SEQUENCE [LARGE SCALE GENOMIC DNA]</scope>
    <source>
        <strain evidence="3">CCM 8653</strain>
    </source>
</reference>
<comment type="caution">
    <text evidence="2">The sequence shown here is derived from an EMBL/GenBank/DDBJ whole genome shotgun (WGS) entry which is preliminary data.</text>
</comment>
<dbReference type="Pfam" id="PF13835">
    <property type="entry name" value="DUF4194"/>
    <property type="match status" value="1"/>
</dbReference>
<evidence type="ECO:0000313" key="2">
    <source>
        <dbReference type="EMBL" id="GGI06449.1"/>
    </source>
</evidence>
<dbReference type="RefSeq" id="WP_188522672.1">
    <property type="nucleotide sequence ID" value="NZ_BMDG01000003.1"/>
</dbReference>
<dbReference type="InterPro" id="IPR025449">
    <property type="entry name" value="JetB"/>
</dbReference>
<evidence type="ECO:0000256" key="1">
    <source>
        <dbReference type="SAM" id="MobiDB-lite"/>
    </source>
</evidence>
<feature type="region of interest" description="Disordered" evidence="1">
    <location>
        <begin position="227"/>
        <end position="261"/>
    </location>
</feature>
<evidence type="ECO:0008006" key="4">
    <source>
        <dbReference type="Google" id="ProtNLM"/>
    </source>
</evidence>
<dbReference type="Proteomes" id="UP000632535">
    <property type="component" value="Unassembled WGS sequence"/>
</dbReference>
<feature type="region of interest" description="Disordered" evidence="1">
    <location>
        <begin position="1"/>
        <end position="30"/>
    </location>
</feature>
<organism evidence="2 3">
    <name type="scientific">Isoptericola cucumis</name>
    <dbReference type="NCBI Taxonomy" id="1776856"/>
    <lineage>
        <taxon>Bacteria</taxon>
        <taxon>Bacillati</taxon>
        <taxon>Actinomycetota</taxon>
        <taxon>Actinomycetes</taxon>
        <taxon>Micrococcales</taxon>
        <taxon>Promicromonosporaceae</taxon>
        <taxon>Isoptericola</taxon>
    </lineage>
</organism>
<proteinExistence type="predicted"/>
<feature type="compositionally biased region" description="Acidic residues" evidence="1">
    <location>
        <begin position="1"/>
        <end position="11"/>
    </location>
</feature>
<sequence>MTDVADTEAPEAPDTGASEDPGLSGADGSFVAPSAMEDDVEALFAGDTGVLPYAARRALALVLQRRYLSAAGHPTEWKALLAHQGVLASRCHDMFVELVVDRDYEIAYKRQVRSDGLSIPVLLKDEPYRRVETLLMLFARNRFRQEQGAGERAAYVDAEELVTYALGFLAQDETNLAGRRREIDNAVAALVREHVLDEVAAGRYRVQPVVEVLLPVERLRELSAWLRSPSATEPAEQTEPDGPAEPAETTDVVDEDEEARA</sequence>
<dbReference type="EMBL" id="BMDG01000003">
    <property type="protein sequence ID" value="GGI06449.1"/>
    <property type="molecule type" value="Genomic_DNA"/>
</dbReference>
<keyword evidence="3" id="KW-1185">Reference proteome</keyword>
<gene>
    <name evidence="2" type="ORF">GCM10007368_11220</name>
</gene>